<proteinExistence type="predicted"/>
<sequence length="122" mass="14426">MATTEKDQERDDRITYEVIVDCYDEEEQAMGWYYYLEEKMATPFKGKCILERSTSPLLLDEEVEVTDMANADTCENEMFVTVKWQNRELDVPLTQIEVVDGDEETREAVEDWHYWVGRGYGF</sequence>
<evidence type="ECO:0008006" key="2">
    <source>
        <dbReference type="Google" id="ProtNLM"/>
    </source>
</evidence>
<reference evidence="1" key="1">
    <citation type="submission" date="2020-01" db="EMBL/GenBank/DDBJ databases">
        <authorList>
            <person name="Meier V. D."/>
            <person name="Meier V D."/>
        </authorList>
    </citation>
    <scope>NUCLEOTIDE SEQUENCE</scope>
    <source>
        <strain evidence="1">HLG_WM_MAG_09</strain>
    </source>
</reference>
<dbReference type="EMBL" id="CACVAT010000586">
    <property type="protein sequence ID" value="CAA6830441.1"/>
    <property type="molecule type" value="Genomic_DNA"/>
</dbReference>
<dbReference type="Gene3D" id="6.10.140.400">
    <property type="match status" value="2"/>
</dbReference>
<dbReference type="AlphaFoldDB" id="A0A6S6UI53"/>
<dbReference type="InterPro" id="IPR020994">
    <property type="entry name" value="Uncharacterised_Ca-bd_CcbP"/>
</dbReference>
<gene>
    <name evidence="1" type="ORF">HELGO_WM61318</name>
</gene>
<accession>A0A6S6UI53</accession>
<protein>
    <recommendedName>
        <fullName evidence="2">Calcium-binding protein</fullName>
    </recommendedName>
</protein>
<evidence type="ECO:0000313" key="1">
    <source>
        <dbReference type="EMBL" id="CAA6830441.1"/>
    </source>
</evidence>
<dbReference type="Pfam" id="PF11535">
    <property type="entry name" value="Calci_bind_CcbP"/>
    <property type="match status" value="1"/>
</dbReference>
<name>A0A6S6UI53_9GAMM</name>
<organism evidence="1">
    <name type="scientific">uncultured Thiotrichaceae bacterium</name>
    <dbReference type="NCBI Taxonomy" id="298394"/>
    <lineage>
        <taxon>Bacteria</taxon>
        <taxon>Pseudomonadati</taxon>
        <taxon>Pseudomonadota</taxon>
        <taxon>Gammaproteobacteria</taxon>
        <taxon>Thiotrichales</taxon>
        <taxon>Thiotrichaceae</taxon>
        <taxon>environmental samples</taxon>
    </lineage>
</organism>